<dbReference type="AlphaFoldDB" id="A0A2T6BYG7"/>
<evidence type="ECO:0000259" key="1">
    <source>
        <dbReference type="Pfam" id="PF03235"/>
    </source>
</evidence>
<dbReference type="InterPro" id="IPR011089">
    <property type="entry name" value="GmrSD_C"/>
</dbReference>
<reference evidence="3 4" key="1">
    <citation type="submission" date="2018-04" db="EMBL/GenBank/DDBJ databases">
        <title>Genomic Encyclopedia of Archaeal and Bacterial Type Strains, Phase II (KMG-II): from individual species to whole genera.</title>
        <authorList>
            <person name="Goeker M."/>
        </authorList>
    </citation>
    <scope>NUCLEOTIDE SEQUENCE [LARGE SCALE GENOMIC DNA]</scope>
    <source>
        <strain evidence="3 4">DSM 25731</strain>
    </source>
</reference>
<dbReference type="Pfam" id="PF07510">
    <property type="entry name" value="GmrSD_C"/>
    <property type="match status" value="1"/>
</dbReference>
<dbReference type="RefSeq" id="WP_108115226.1">
    <property type="nucleotide sequence ID" value="NZ_QBKT01000005.1"/>
</dbReference>
<organism evidence="3 4">
    <name type="scientific">Kordia periserrulae</name>
    <dbReference type="NCBI Taxonomy" id="701523"/>
    <lineage>
        <taxon>Bacteria</taxon>
        <taxon>Pseudomonadati</taxon>
        <taxon>Bacteroidota</taxon>
        <taxon>Flavobacteriia</taxon>
        <taxon>Flavobacteriales</taxon>
        <taxon>Flavobacteriaceae</taxon>
        <taxon>Kordia</taxon>
    </lineage>
</organism>
<keyword evidence="4" id="KW-1185">Reference proteome</keyword>
<evidence type="ECO:0000259" key="2">
    <source>
        <dbReference type="Pfam" id="PF07510"/>
    </source>
</evidence>
<dbReference type="EMBL" id="QBKT01000005">
    <property type="protein sequence ID" value="PTX61119.1"/>
    <property type="molecule type" value="Genomic_DNA"/>
</dbReference>
<dbReference type="Pfam" id="PF03235">
    <property type="entry name" value="GmrSD_N"/>
    <property type="match status" value="1"/>
</dbReference>
<accession>A0A2T6BYG7</accession>
<dbReference type="OrthoDB" id="9798761at2"/>
<feature type="domain" description="GmrSD restriction endonucleases C-terminal" evidence="2">
    <location>
        <begin position="511"/>
        <end position="630"/>
    </location>
</feature>
<evidence type="ECO:0000313" key="3">
    <source>
        <dbReference type="EMBL" id="PTX61119.1"/>
    </source>
</evidence>
<proteinExistence type="predicted"/>
<sequence length="638" mass="75828">MDREPVAFNLKGIFEDNYIIPLYQRNYAWQEREVAQLIQDIWDSGISEESKNYYIGTLVVHKREVHGKPLYEVIDGQQRLTTLNILLSVLKNEFEENITTRFESKLKFDSRTISSNTLKILADNHEKPSEKENSKMRQAYLDMSKKIAELYAGNKVALQNFKEYLFDKVQLLRVEVPEDTDLNHYFEIMNNRGEQLEKHEILKAELLEPLQNDVDATNAFSMIWDACANMERYVQYGFESDIRKDVFGKSWDKLPKNFECVIEAIKKEQKDKEDTKNENESFSFLELAQKDEITYKNETSKGEKEIRFNAVVTFPNFLLHVLRVYVNYHIDENDIPLDDKRLLTTFKAVIDKEKDKEQFVKDFSLCLLQCKFLFDKYVLKREFKDNQEHWSLQKIKLDSQKKPYYKKTFDSDQPIMLLSMFHVSFPQMIYKHWLNGVLNYLYTSYDEGIYEDEYIEFLEVMSDAFYFDRFGENELSYFDIIYKNSCKPIHRVINEKHLHIGTKVQNFIFNRLDYLLWKSEVISEEKLYNIKNINSFSFSFRSSVEHFYPQNPKPGADLKTFSKDYLDRFGNLCLISRNKNSALSNYSPIAKAEHYTNSSIIESLKQRLMMNDSNNWDETAFTKHENKMIKLLNTNTFE</sequence>
<gene>
    <name evidence="3" type="ORF">C8N46_105275</name>
</gene>
<protein>
    <submittedName>
        <fullName evidence="3">Uncharacterized protein with ParB-like and HNH nuclease domain</fullName>
    </submittedName>
</protein>
<comment type="caution">
    <text evidence="3">The sequence shown here is derived from an EMBL/GenBank/DDBJ whole genome shotgun (WGS) entry which is preliminary data.</text>
</comment>
<feature type="domain" description="GmrSD restriction endonucleases N-terminal" evidence="1">
    <location>
        <begin position="13"/>
        <end position="206"/>
    </location>
</feature>
<dbReference type="PANTHER" id="PTHR35149">
    <property type="entry name" value="SLL5132 PROTEIN"/>
    <property type="match status" value="1"/>
</dbReference>
<dbReference type="InterPro" id="IPR004919">
    <property type="entry name" value="GmrSD_N"/>
</dbReference>
<name>A0A2T6BYG7_9FLAO</name>
<dbReference type="PANTHER" id="PTHR35149:SF1">
    <property type="entry name" value="DUF5655 DOMAIN-CONTAINING PROTEIN"/>
    <property type="match status" value="1"/>
</dbReference>
<dbReference type="Proteomes" id="UP000244090">
    <property type="component" value="Unassembled WGS sequence"/>
</dbReference>
<evidence type="ECO:0000313" key="4">
    <source>
        <dbReference type="Proteomes" id="UP000244090"/>
    </source>
</evidence>